<protein>
    <submittedName>
        <fullName evidence="1">Uncharacterized protein</fullName>
    </submittedName>
</protein>
<evidence type="ECO:0000313" key="3">
    <source>
        <dbReference type="Proteomes" id="UP000199690"/>
    </source>
</evidence>
<gene>
    <name evidence="1" type="ORF">SAMN02982929_04454</name>
    <name evidence="2" type="ORF">SAMN05216506_103337</name>
</gene>
<dbReference type="Proteomes" id="UP000199690">
    <property type="component" value="Unassembled WGS sequence"/>
</dbReference>
<reference evidence="3 4" key="1">
    <citation type="submission" date="2016-10" db="EMBL/GenBank/DDBJ databases">
        <authorList>
            <person name="Varghese N."/>
            <person name="Submissions S."/>
        </authorList>
    </citation>
    <scope>NUCLEOTIDE SEQUENCE [LARGE SCALE GENOMIC DNA]</scope>
    <source>
        <strain evidence="4">ATCC 20501</strain>
        <strain evidence="2 3">CGMCC 4.3529</strain>
    </source>
</reference>
<evidence type="ECO:0000313" key="1">
    <source>
        <dbReference type="EMBL" id="SEG84628.1"/>
    </source>
</evidence>
<keyword evidence="3" id="KW-1185">Reference proteome</keyword>
<proteinExistence type="predicted"/>
<evidence type="ECO:0000313" key="4">
    <source>
        <dbReference type="Proteomes" id="UP000236729"/>
    </source>
</evidence>
<dbReference type="AlphaFoldDB" id="A0A1H6DGW8"/>
<organism evidence="1 4">
    <name type="scientific">Saccharopolyspora kobensis</name>
    <dbReference type="NCBI Taxonomy" id="146035"/>
    <lineage>
        <taxon>Bacteria</taxon>
        <taxon>Bacillati</taxon>
        <taxon>Actinomycetota</taxon>
        <taxon>Actinomycetes</taxon>
        <taxon>Pseudonocardiales</taxon>
        <taxon>Pseudonocardiaceae</taxon>
        <taxon>Saccharopolyspora</taxon>
    </lineage>
</organism>
<name>A0A1H6DGW8_9PSEU</name>
<accession>A0A1H6DGW8</accession>
<accession>A0A1I1QZL6</accession>
<reference evidence="1" key="2">
    <citation type="submission" date="2016-10" db="EMBL/GenBank/DDBJ databases">
        <authorList>
            <person name="de Groot N.N."/>
        </authorList>
    </citation>
    <scope>NUCLEOTIDE SEQUENCE [LARGE SCALE GENOMIC DNA]</scope>
    <source>
        <strain evidence="1">ATCC 20501</strain>
    </source>
</reference>
<dbReference type="EMBL" id="FOME01000003">
    <property type="protein sequence ID" value="SFD27417.1"/>
    <property type="molecule type" value="Genomic_DNA"/>
</dbReference>
<dbReference type="Proteomes" id="UP000236729">
    <property type="component" value="Unassembled WGS sequence"/>
</dbReference>
<sequence>MMVAEFLLGVLSPRWRRARALRSAQALDDVVDSQVASLPLLPADVRRRHADHLTELVLLAQNYRHYAKGWITRRELERRGRAALLRLEEPDGLGVGATHRR</sequence>
<evidence type="ECO:0000313" key="2">
    <source>
        <dbReference type="EMBL" id="SFD27417.1"/>
    </source>
</evidence>
<dbReference type="RefSeq" id="WP_093350913.1">
    <property type="nucleotide sequence ID" value="NZ_FNVB01000006.1"/>
</dbReference>
<dbReference type="EMBL" id="FNVB01000006">
    <property type="protein sequence ID" value="SEG84628.1"/>
    <property type="molecule type" value="Genomic_DNA"/>
</dbReference>